<evidence type="ECO:0000259" key="5">
    <source>
        <dbReference type="Pfam" id="PF01466"/>
    </source>
</evidence>
<dbReference type="InterPro" id="IPR016897">
    <property type="entry name" value="SKP1"/>
</dbReference>
<sequence>MEAEKGEMAKVVDNQGEGETVAVVVEDKEEEGEKVVVAEDKEGEGETVLVAENKEEEGDTVKAAAEEGEMVVASDKGKGEAAVDNSGEEKASGEMISVVCSDGNDFKIPVVAAMLSTVLRDSIDSDSDHSGLIKVPHQVPSKIFPMVKVYCTKHAKVDDKGNSTVSTNSGAASSSSGPAPNPAATEEEDLKNWDKEFVNVDQWTLYGLLLAAHFLNIDGLFDITCHKVANMLKGKNCQQMREILNIVSDFTKDDEKAIKAQNPWAFTE</sequence>
<feature type="region of interest" description="Disordered" evidence="4">
    <location>
        <begin position="159"/>
        <end position="187"/>
    </location>
</feature>
<dbReference type="UniPathway" id="UPA00143"/>
<dbReference type="AlphaFoldDB" id="A0A6G1EV43"/>
<accession>A0A6G1EV43</accession>
<evidence type="ECO:0000256" key="2">
    <source>
        <dbReference type="ARBA" id="ARBA00009993"/>
    </source>
</evidence>
<dbReference type="Gene3D" id="3.30.710.10">
    <property type="entry name" value="Potassium Channel Kv1.1, Chain A"/>
    <property type="match status" value="1"/>
</dbReference>
<dbReference type="Pfam" id="PF01466">
    <property type="entry name" value="Skp1"/>
    <property type="match status" value="1"/>
</dbReference>
<dbReference type="Proteomes" id="UP000479710">
    <property type="component" value="Unassembled WGS sequence"/>
</dbReference>
<dbReference type="PANTHER" id="PTHR11165">
    <property type="entry name" value="SKP1"/>
    <property type="match status" value="1"/>
</dbReference>
<comment type="pathway">
    <text evidence="1">Protein modification; protein ubiquitination.</text>
</comment>
<dbReference type="SUPFAM" id="SSF54695">
    <property type="entry name" value="POZ domain"/>
    <property type="match status" value="1"/>
</dbReference>
<feature type="compositionally biased region" description="Basic and acidic residues" evidence="4">
    <location>
        <begin position="1"/>
        <end position="10"/>
    </location>
</feature>
<keyword evidence="7" id="KW-1185">Reference proteome</keyword>
<evidence type="ECO:0000256" key="4">
    <source>
        <dbReference type="SAM" id="MobiDB-lite"/>
    </source>
</evidence>
<feature type="region of interest" description="Disordered" evidence="4">
    <location>
        <begin position="1"/>
        <end position="20"/>
    </location>
</feature>
<dbReference type="SMART" id="SM00512">
    <property type="entry name" value="Skp1"/>
    <property type="match status" value="1"/>
</dbReference>
<feature type="compositionally biased region" description="Low complexity" evidence="4">
    <location>
        <begin position="162"/>
        <end position="184"/>
    </location>
</feature>
<keyword evidence="3" id="KW-0833">Ubl conjugation pathway</keyword>
<reference evidence="6 7" key="1">
    <citation type="submission" date="2019-11" db="EMBL/GenBank/DDBJ databases">
        <title>Whole genome sequence of Oryza granulata.</title>
        <authorList>
            <person name="Li W."/>
        </authorList>
    </citation>
    <scope>NUCLEOTIDE SEQUENCE [LARGE SCALE GENOMIC DNA]</scope>
    <source>
        <strain evidence="7">cv. Menghai</strain>
        <tissue evidence="6">Leaf</tissue>
    </source>
</reference>
<dbReference type="InterPro" id="IPR001232">
    <property type="entry name" value="SKP1-like"/>
</dbReference>
<dbReference type="FunFam" id="3.30.710.10:FF:000229">
    <property type="entry name" value="Os07g0409500 protein"/>
    <property type="match status" value="1"/>
</dbReference>
<dbReference type="GO" id="GO:0016567">
    <property type="term" value="P:protein ubiquitination"/>
    <property type="evidence" value="ECO:0007669"/>
    <property type="project" value="UniProtKB-UniPathway"/>
</dbReference>
<evidence type="ECO:0000256" key="3">
    <source>
        <dbReference type="ARBA" id="ARBA00022786"/>
    </source>
</evidence>
<comment type="similarity">
    <text evidence="2">Belongs to the SKP1 family.</text>
</comment>
<proteinExistence type="inferred from homology"/>
<dbReference type="EMBL" id="SPHZ02000002">
    <property type="protein sequence ID" value="KAF0928475.1"/>
    <property type="molecule type" value="Genomic_DNA"/>
</dbReference>
<feature type="domain" description="SKP1 component dimerisation" evidence="5">
    <location>
        <begin position="219"/>
        <end position="265"/>
    </location>
</feature>
<dbReference type="GO" id="GO:0006511">
    <property type="term" value="P:ubiquitin-dependent protein catabolic process"/>
    <property type="evidence" value="ECO:0007669"/>
    <property type="project" value="InterPro"/>
</dbReference>
<protein>
    <recommendedName>
        <fullName evidence="5">SKP1 component dimerisation domain-containing protein</fullName>
    </recommendedName>
</protein>
<gene>
    <name evidence="6" type="ORF">E2562_004117</name>
</gene>
<name>A0A6G1EV43_9ORYZ</name>
<dbReference type="InterPro" id="IPR016072">
    <property type="entry name" value="Skp1_comp_dimer"/>
</dbReference>
<dbReference type="OrthoDB" id="2342932at2759"/>
<comment type="caution">
    <text evidence="6">The sequence shown here is derived from an EMBL/GenBank/DDBJ whole genome shotgun (WGS) entry which is preliminary data.</text>
</comment>
<organism evidence="6 7">
    <name type="scientific">Oryza meyeriana var. granulata</name>
    <dbReference type="NCBI Taxonomy" id="110450"/>
    <lineage>
        <taxon>Eukaryota</taxon>
        <taxon>Viridiplantae</taxon>
        <taxon>Streptophyta</taxon>
        <taxon>Embryophyta</taxon>
        <taxon>Tracheophyta</taxon>
        <taxon>Spermatophyta</taxon>
        <taxon>Magnoliopsida</taxon>
        <taxon>Liliopsida</taxon>
        <taxon>Poales</taxon>
        <taxon>Poaceae</taxon>
        <taxon>BOP clade</taxon>
        <taxon>Oryzoideae</taxon>
        <taxon>Oryzeae</taxon>
        <taxon>Oryzinae</taxon>
        <taxon>Oryza</taxon>
        <taxon>Oryza meyeriana</taxon>
    </lineage>
</organism>
<evidence type="ECO:0000313" key="6">
    <source>
        <dbReference type="EMBL" id="KAF0928475.1"/>
    </source>
</evidence>
<dbReference type="GO" id="GO:0009867">
    <property type="term" value="P:jasmonic acid mediated signaling pathway"/>
    <property type="evidence" value="ECO:0007669"/>
    <property type="project" value="UniProtKB-ARBA"/>
</dbReference>
<dbReference type="InterPro" id="IPR036296">
    <property type="entry name" value="SKP1-like_dim_sf"/>
</dbReference>
<dbReference type="InterPro" id="IPR011333">
    <property type="entry name" value="SKP1/BTB/POZ_sf"/>
</dbReference>
<dbReference type="SUPFAM" id="SSF81382">
    <property type="entry name" value="Skp1 dimerisation domain-like"/>
    <property type="match status" value="1"/>
</dbReference>
<evidence type="ECO:0000313" key="7">
    <source>
        <dbReference type="Proteomes" id="UP000479710"/>
    </source>
</evidence>
<evidence type="ECO:0000256" key="1">
    <source>
        <dbReference type="ARBA" id="ARBA00004906"/>
    </source>
</evidence>